<dbReference type="InterPro" id="IPR019200">
    <property type="entry name" value="ATP_adenylylTrfase_C"/>
</dbReference>
<dbReference type="PANTHER" id="PTHR38420">
    <property type="entry name" value="AP-4-A PHOSPHORYLASE II"/>
    <property type="match status" value="1"/>
</dbReference>
<dbReference type="InterPro" id="IPR036265">
    <property type="entry name" value="HIT-like_sf"/>
</dbReference>
<dbReference type="Pfam" id="PF09830">
    <property type="entry name" value="ATP_transf"/>
    <property type="match status" value="1"/>
</dbReference>
<evidence type="ECO:0000313" key="5">
    <source>
        <dbReference type="Proteomes" id="UP001390339"/>
    </source>
</evidence>
<dbReference type="InterPro" id="IPR043171">
    <property type="entry name" value="Ap4A_phos1/2-like"/>
</dbReference>
<evidence type="ECO:0000256" key="1">
    <source>
        <dbReference type="SAM" id="MobiDB-lite"/>
    </source>
</evidence>
<feature type="region of interest" description="Disordered" evidence="1">
    <location>
        <begin position="59"/>
        <end position="84"/>
    </location>
</feature>
<accession>A0ABR2HQX3</accession>
<name>A0ABR2HQX3_9PEZI</name>
<organism evidence="4 5">
    <name type="scientific">Apiospora arundinis</name>
    <dbReference type="NCBI Taxonomy" id="335852"/>
    <lineage>
        <taxon>Eukaryota</taxon>
        <taxon>Fungi</taxon>
        <taxon>Dikarya</taxon>
        <taxon>Ascomycota</taxon>
        <taxon>Pezizomycotina</taxon>
        <taxon>Sordariomycetes</taxon>
        <taxon>Xylariomycetidae</taxon>
        <taxon>Amphisphaeriales</taxon>
        <taxon>Apiosporaceae</taxon>
        <taxon>Apiospora</taxon>
    </lineage>
</organism>
<comment type="caution">
    <text evidence="4">The sequence shown here is derived from an EMBL/GenBank/DDBJ whole genome shotgun (WGS) entry which is preliminary data.</text>
</comment>
<dbReference type="InterPro" id="IPR009163">
    <property type="entry name" value="Ap4A_phos1/2"/>
</dbReference>
<dbReference type="PANTHER" id="PTHR38420:SF3">
    <property type="entry name" value="5',5'''-P-1,P-4-TETRAPHOSPHATE PHOSPHORYLASE 2"/>
    <property type="match status" value="1"/>
</dbReference>
<dbReference type="EMBL" id="JAPCWZ010000009">
    <property type="protein sequence ID" value="KAK8851284.1"/>
    <property type="molecule type" value="Genomic_DNA"/>
</dbReference>
<dbReference type="Proteomes" id="UP001390339">
    <property type="component" value="Unassembled WGS sequence"/>
</dbReference>
<evidence type="ECO:0000313" key="4">
    <source>
        <dbReference type="EMBL" id="KAK8851284.1"/>
    </source>
</evidence>
<dbReference type="Pfam" id="PF19327">
    <property type="entry name" value="Ap4A_phos_N"/>
    <property type="match status" value="1"/>
</dbReference>
<evidence type="ECO:0000259" key="3">
    <source>
        <dbReference type="Pfam" id="PF19327"/>
    </source>
</evidence>
<keyword evidence="5" id="KW-1185">Reference proteome</keyword>
<dbReference type="Gene3D" id="3.30.428.70">
    <property type="match status" value="1"/>
</dbReference>
<dbReference type="InterPro" id="IPR045759">
    <property type="entry name" value="Ap4A_phos1/2_N"/>
</dbReference>
<sequence length="359" mass="38136">MAAEDMLGIKAPANLPSLVKAAFEKARAAGDLTYYPTQVAILKPRPGLVFQLRFSRALASKPKPSPSDDKDGKQQKKPFNPFENPLPSMTIAQLPPSHVLVLNKFAIVPEHFILATSTVKPQTHVLEADDIAATYACIQAYHEAAEDGNEDQELFAFFNSGPHSGASQPHRHIQLLPVAQMCAGLDAADNGSDWSVLADALSARRPVARGGGYKVADGMPFAVLTERIDPEGATAAELHATYVRLYKEAVRILVPPAEGEDASEIEVAGEGEARISYNLAMTQTTMALCPRVAEGAKIRSKSGEEVGSVALNGTVLAGTALVKNEAEWDALREDPAKLLGVLSKIGVFSAMGLATGSSL</sequence>
<gene>
    <name evidence="4" type="ORF">PGQ11_013763</name>
</gene>
<protein>
    <submittedName>
        <fullName evidence="4">HIT-like domain-containing protein</fullName>
    </submittedName>
</protein>
<feature type="domain" description="ATP adenylyltransferase C-terminal" evidence="2">
    <location>
        <begin position="219"/>
        <end position="347"/>
    </location>
</feature>
<proteinExistence type="predicted"/>
<dbReference type="SUPFAM" id="SSF54197">
    <property type="entry name" value="HIT-like"/>
    <property type="match status" value="1"/>
</dbReference>
<evidence type="ECO:0000259" key="2">
    <source>
        <dbReference type="Pfam" id="PF09830"/>
    </source>
</evidence>
<feature type="domain" description="Ap4A phosphorylase 1/2 N-terminal" evidence="3">
    <location>
        <begin position="11"/>
        <end position="179"/>
    </location>
</feature>
<reference evidence="4 5" key="1">
    <citation type="journal article" date="2024" name="IMA Fungus">
        <title>Apiospora arundinis, a panoply of carbohydrate-active enzymes and secondary metabolites.</title>
        <authorList>
            <person name="Sorensen T."/>
            <person name="Petersen C."/>
            <person name="Muurmann A.T."/>
            <person name="Christiansen J.V."/>
            <person name="Brundto M.L."/>
            <person name="Overgaard C.K."/>
            <person name="Boysen A.T."/>
            <person name="Wollenberg R.D."/>
            <person name="Larsen T.O."/>
            <person name="Sorensen J.L."/>
            <person name="Nielsen K.L."/>
            <person name="Sondergaard T.E."/>
        </authorList>
    </citation>
    <scope>NUCLEOTIDE SEQUENCE [LARGE SCALE GENOMIC DNA]</scope>
    <source>
        <strain evidence="4 5">AAU 773</strain>
    </source>
</reference>